<organism evidence="1 2">
    <name type="scientific">Pseudohongiella nitratireducens</name>
    <dbReference type="NCBI Taxonomy" id="1768907"/>
    <lineage>
        <taxon>Bacteria</taxon>
        <taxon>Pseudomonadati</taxon>
        <taxon>Pseudomonadota</taxon>
        <taxon>Gammaproteobacteria</taxon>
        <taxon>Pseudomonadales</taxon>
        <taxon>Pseudohongiellaceae</taxon>
        <taxon>Pseudohongiella</taxon>
    </lineage>
</organism>
<evidence type="ECO:0000313" key="1">
    <source>
        <dbReference type="EMBL" id="GFZ80938.1"/>
    </source>
</evidence>
<accession>A0A916QKT3</accession>
<keyword evidence="2" id="KW-1185">Reference proteome</keyword>
<evidence type="ECO:0000313" key="2">
    <source>
        <dbReference type="Proteomes" id="UP000627715"/>
    </source>
</evidence>
<comment type="caution">
    <text evidence="1">The sequence shown here is derived from an EMBL/GenBank/DDBJ whole genome shotgun (WGS) entry which is preliminary data.</text>
</comment>
<protein>
    <submittedName>
        <fullName evidence="1">Uncharacterized protein</fullName>
    </submittedName>
</protein>
<reference evidence="1" key="2">
    <citation type="submission" date="2020-09" db="EMBL/GenBank/DDBJ databases">
        <authorList>
            <person name="Sun Q."/>
            <person name="Zhou Y."/>
        </authorList>
    </citation>
    <scope>NUCLEOTIDE SEQUENCE</scope>
    <source>
        <strain evidence="1">CGMCC 1.15425</strain>
    </source>
</reference>
<dbReference type="Proteomes" id="UP000627715">
    <property type="component" value="Unassembled WGS sequence"/>
</dbReference>
<dbReference type="EMBL" id="BMIY01000011">
    <property type="protein sequence ID" value="GFZ80938.1"/>
    <property type="molecule type" value="Genomic_DNA"/>
</dbReference>
<dbReference type="AlphaFoldDB" id="A0A916QKT3"/>
<proteinExistence type="predicted"/>
<reference evidence="1" key="1">
    <citation type="journal article" date="2014" name="Int. J. Syst. Evol. Microbiol.">
        <title>Complete genome sequence of Corynebacterium casei LMG S-19264T (=DSM 44701T), isolated from a smear-ripened cheese.</title>
        <authorList>
            <consortium name="US DOE Joint Genome Institute (JGI-PGF)"/>
            <person name="Walter F."/>
            <person name="Albersmeier A."/>
            <person name="Kalinowski J."/>
            <person name="Ruckert C."/>
        </authorList>
    </citation>
    <scope>NUCLEOTIDE SEQUENCE</scope>
    <source>
        <strain evidence="1">CGMCC 1.15425</strain>
    </source>
</reference>
<sequence>MKPLNKLLPHLAAISLFMLLLGISIFGSDREAGAEVLPEPEITTYSNVPRQYD</sequence>
<name>A0A916QKT3_9GAMM</name>
<gene>
    <name evidence="1" type="ORF">GCM10011403_25000</name>
</gene>
<dbReference type="RefSeq" id="WP_157885651.1">
    <property type="nucleotide sequence ID" value="NZ_BMIY01000011.1"/>
</dbReference>